<dbReference type="Proteomes" id="UP001145072">
    <property type="component" value="Unassembled WGS sequence"/>
</dbReference>
<name>A0A9X3WLJ5_9BACI</name>
<dbReference type="RefSeq" id="WP_259872377.1">
    <property type="nucleotide sequence ID" value="NZ_JAMQJZ010000007.1"/>
</dbReference>
<protein>
    <submittedName>
        <fullName evidence="2">Gamma-type small acid-soluble spore protein</fullName>
    </submittedName>
</protein>
<sequence>MKSNSNNPNNASREMSYNEAKAYIARTTGGHNTRQYSTTDIEKVRNALKNQS</sequence>
<organism evidence="2 3">
    <name type="scientific">Aquibacillus koreensis</name>
    <dbReference type="NCBI Taxonomy" id="279446"/>
    <lineage>
        <taxon>Bacteria</taxon>
        <taxon>Bacillati</taxon>
        <taxon>Bacillota</taxon>
        <taxon>Bacilli</taxon>
        <taxon>Bacillales</taxon>
        <taxon>Bacillaceae</taxon>
        <taxon>Aquibacillus</taxon>
    </lineage>
</organism>
<gene>
    <name evidence="2" type="ORF">NC661_10650</name>
</gene>
<comment type="caution">
    <text evidence="2">The sequence shown here is derived from an EMBL/GenBank/DDBJ whole genome shotgun (WGS) entry which is preliminary data.</text>
</comment>
<evidence type="ECO:0000256" key="1">
    <source>
        <dbReference type="SAM" id="MobiDB-lite"/>
    </source>
</evidence>
<feature type="region of interest" description="Disordered" evidence="1">
    <location>
        <begin position="1"/>
        <end position="52"/>
    </location>
</feature>
<keyword evidence="3" id="KW-1185">Reference proteome</keyword>
<dbReference type="AlphaFoldDB" id="A0A9X3WLJ5"/>
<reference evidence="2" key="1">
    <citation type="submission" date="2022-06" db="EMBL/GenBank/DDBJ databases">
        <title>Aquibacillus sp. a new bacterium isolated from soil saline samples.</title>
        <authorList>
            <person name="Galisteo C."/>
            <person name="De La Haba R."/>
            <person name="Sanchez-Porro C."/>
            <person name="Ventosa A."/>
        </authorList>
    </citation>
    <scope>NUCLEOTIDE SEQUENCE</scope>
    <source>
        <strain evidence="2">JCM 12387</strain>
    </source>
</reference>
<proteinExistence type="predicted"/>
<feature type="compositionally biased region" description="Polar residues" evidence="1">
    <location>
        <begin position="29"/>
        <end position="39"/>
    </location>
</feature>
<accession>A0A9X3WLJ5</accession>
<evidence type="ECO:0000313" key="3">
    <source>
        <dbReference type="Proteomes" id="UP001145072"/>
    </source>
</evidence>
<dbReference type="EMBL" id="JAMQJZ010000007">
    <property type="protein sequence ID" value="MDC3420828.1"/>
    <property type="molecule type" value="Genomic_DNA"/>
</dbReference>
<evidence type="ECO:0000313" key="2">
    <source>
        <dbReference type="EMBL" id="MDC3420828.1"/>
    </source>
</evidence>
<feature type="compositionally biased region" description="Polar residues" evidence="1">
    <location>
        <begin position="1"/>
        <end position="15"/>
    </location>
</feature>